<protein>
    <submittedName>
        <fullName evidence="6">Protein-S-isoprenylcysteine O-methyltransferase Ste14</fullName>
    </submittedName>
</protein>
<keyword evidence="6" id="KW-0808">Transferase</keyword>
<evidence type="ECO:0000256" key="4">
    <source>
        <dbReference type="ARBA" id="ARBA00023136"/>
    </source>
</evidence>
<evidence type="ECO:0000256" key="5">
    <source>
        <dbReference type="SAM" id="Phobius"/>
    </source>
</evidence>
<keyword evidence="4 5" id="KW-0472">Membrane</keyword>
<reference evidence="6 7" key="1">
    <citation type="submission" date="2016-10" db="EMBL/GenBank/DDBJ databases">
        <authorList>
            <person name="de Groot N.N."/>
        </authorList>
    </citation>
    <scope>NUCLEOTIDE SEQUENCE [LARGE SCALE GENOMIC DNA]</scope>
    <source>
        <strain evidence="6 7">AR32</strain>
    </source>
</reference>
<dbReference type="Proteomes" id="UP000236735">
    <property type="component" value="Unassembled WGS sequence"/>
</dbReference>
<dbReference type="GO" id="GO:0012505">
    <property type="term" value="C:endomembrane system"/>
    <property type="evidence" value="ECO:0007669"/>
    <property type="project" value="UniProtKB-SubCell"/>
</dbReference>
<dbReference type="RefSeq" id="WP_103915018.1">
    <property type="nucleotide sequence ID" value="NZ_FNUV01000001.1"/>
</dbReference>
<proteinExistence type="predicted"/>
<keyword evidence="6" id="KW-0489">Methyltransferase</keyword>
<comment type="subcellular location">
    <subcellularLocation>
        <location evidence="1">Endomembrane system</location>
        <topology evidence="1">Multi-pass membrane protein</topology>
    </subcellularLocation>
</comment>
<gene>
    <name evidence="6" type="ORF">SAMN05216354_0427</name>
</gene>
<dbReference type="GO" id="GO:0008168">
    <property type="term" value="F:methyltransferase activity"/>
    <property type="evidence" value="ECO:0007669"/>
    <property type="project" value="UniProtKB-KW"/>
</dbReference>
<dbReference type="AlphaFoldDB" id="A0A1H5S1B1"/>
<evidence type="ECO:0000256" key="2">
    <source>
        <dbReference type="ARBA" id="ARBA00022692"/>
    </source>
</evidence>
<dbReference type="PANTHER" id="PTHR12714:SF9">
    <property type="entry name" value="PROTEIN-S-ISOPRENYLCYSTEINE O-METHYLTRANSFERASE"/>
    <property type="match status" value="1"/>
</dbReference>
<dbReference type="Pfam" id="PF04191">
    <property type="entry name" value="PEMT"/>
    <property type="match status" value="1"/>
</dbReference>
<dbReference type="PANTHER" id="PTHR12714">
    <property type="entry name" value="PROTEIN-S ISOPRENYLCYSTEINE O-METHYLTRANSFERASE"/>
    <property type="match status" value="1"/>
</dbReference>
<evidence type="ECO:0000256" key="3">
    <source>
        <dbReference type="ARBA" id="ARBA00022989"/>
    </source>
</evidence>
<evidence type="ECO:0000256" key="1">
    <source>
        <dbReference type="ARBA" id="ARBA00004127"/>
    </source>
</evidence>
<keyword evidence="2 5" id="KW-0812">Transmembrane</keyword>
<dbReference type="EMBL" id="FNUV01000001">
    <property type="protein sequence ID" value="SEF43698.1"/>
    <property type="molecule type" value="Genomic_DNA"/>
</dbReference>
<feature type="transmembrane region" description="Helical" evidence="5">
    <location>
        <begin position="40"/>
        <end position="62"/>
    </location>
</feature>
<evidence type="ECO:0000313" key="6">
    <source>
        <dbReference type="EMBL" id="SEF43698.1"/>
    </source>
</evidence>
<feature type="transmembrane region" description="Helical" evidence="5">
    <location>
        <begin position="6"/>
        <end position="28"/>
    </location>
</feature>
<feature type="transmembrane region" description="Helical" evidence="5">
    <location>
        <begin position="111"/>
        <end position="133"/>
    </location>
</feature>
<dbReference type="InterPro" id="IPR007318">
    <property type="entry name" value="Phopholipid_MeTrfase"/>
</dbReference>
<dbReference type="GO" id="GO:0032259">
    <property type="term" value="P:methylation"/>
    <property type="evidence" value="ECO:0007669"/>
    <property type="project" value="UniProtKB-KW"/>
</dbReference>
<dbReference type="Gene3D" id="1.20.120.1630">
    <property type="match status" value="1"/>
</dbReference>
<keyword evidence="3 5" id="KW-1133">Transmembrane helix</keyword>
<organism evidence="6 7">
    <name type="scientific">Xylanibacter ruminicola</name>
    <name type="common">Prevotella ruminicola</name>
    <dbReference type="NCBI Taxonomy" id="839"/>
    <lineage>
        <taxon>Bacteria</taxon>
        <taxon>Pseudomonadati</taxon>
        <taxon>Bacteroidota</taxon>
        <taxon>Bacteroidia</taxon>
        <taxon>Bacteroidales</taxon>
        <taxon>Prevotellaceae</taxon>
        <taxon>Xylanibacter</taxon>
    </lineage>
</organism>
<name>A0A1H5S1B1_XYLRU</name>
<evidence type="ECO:0000313" key="7">
    <source>
        <dbReference type="Proteomes" id="UP000236735"/>
    </source>
</evidence>
<sequence>MMNKSHLFGYLLGLLVFVIGIPALMWLVSGRAWPYVPDSALLCVVSVLLVVCGLALSIYSIVYMRVVGKGNPFDAYGHEVAPRTKNLMTDGPYRLCRNPMLVGIYIYDVGVLIWLWSLLPLLIVLAEVILLTLQVRSEEQRLEKDFGQEYLDYKKRVGRYVFRP</sequence>
<accession>A0A1H5S1B1</accession>